<feature type="compositionally biased region" description="Low complexity" evidence="6">
    <location>
        <begin position="45"/>
        <end position="56"/>
    </location>
</feature>
<comment type="subcellular location">
    <subcellularLocation>
        <location evidence="1">Membrane</location>
        <topology evidence="1">Multi-pass membrane protein</topology>
    </subcellularLocation>
</comment>
<dbReference type="OrthoDB" id="10262656at2759"/>
<dbReference type="GO" id="GO:0022857">
    <property type="term" value="F:transmembrane transporter activity"/>
    <property type="evidence" value="ECO:0007669"/>
    <property type="project" value="InterPro"/>
</dbReference>
<evidence type="ECO:0000256" key="1">
    <source>
        <dbReference type="ARBA" id="ARBA00004141"/>
    </source>
</evidence>
<dbReference type="OMA" id="NVDNEDP"/>
<feature type="transmembrane region" description="Helical" evidence="7">
    <location>
        <begin position="718"/>
        <end position="744"/>
    </location>
</feature>
<dbReference type="Gene3D" id="1.20.1250.20">
    <property type="entry name" value="MFS general substrate transporter like domains"/>
    <property type="match status" value="2"/>
</dbReference>
<feature type="transmembrane region" description="Helical" evidence="7">
    <location>
        <begin position="794"/>
        <end position="812"/>
    </location>
</feature>
<dbReference type="InterPro" id="IPR011701">
    <property type="entry name" value="MFS"/>
</dbReference>
<evidence type="ECO:0000313" key="8">
    <source>
        <dbReference type="EMBL" id="EDP43028.1"/>
    </source>
</evidence>
<feature type="region of interest" description="Disordered" evidence="6">
    <location>
        <begin position="499"/>
        <end position="597"/>
    </location>
</feature>
<dbReference type="InParanoid" id="A8Q4S4"/>
<gene>
    <name evidence="8" type="ORF">MGL_2624</name>
</gene>
<evidence type="ECO:0000256" key="5">
    <source>
        <dbReference type="ARBA" id="ARBA00023136"/>
    </source>
</evidence>
<comment type="caution">
    <text evidence="8">The sequence shown here is derived from an EMBL/GenBank/DDBJ whole genome shotgun (WGS) entry which is preliminary data.</text>
</comment>
<dbReference type="KEGG" id="mgl:MGL_2624"/>
<dbReference type="InterPro" id="IPR001958">
    <property type="entry name" value="Tet-R_TetA/multi-R_MdtG-like"/>
</dbReference>
<feature type="transmembrane region" description="Helical" evidence="7">
    <location>
        <begin position="176"/>
        <end position="197"/>
    </location>
</feature>
<keyword evidence="9" id="KW-1185">Reference proteome</keyword>
<accession>A8Q4S4</accession>
<feature type="transmembrane region" description="Helical" evidence="7">
    <location>
        <begin position="267"/>
        <end position="289"/>
    </location>
</feature>
<name>A8Q4S4_MALGO</name>
<keyword evidence="2" id="KW-0813">Transport</keyword>
<feature type="transmembrane region" description="Helical" evidence="7">
    <location>
        <begin position="647"/>
        <end position="668"/>
    </location>
</feature>
<keyword evidence="5 7" id="KW-0472">Membrane</keyword>
<feature type="transmembrane region" description="Helical" evidence="7">
    <location>
        <begin position="609"/>
        <end position="626"/>
    </location>
</feature>
<keyword evidence="4 7" id="KW-1133">Transmembrane helix</keyword>
<dbReference type="EMBL" id="AAYY01000009">
    <property type="protein sequence ID" value="EDP43028.1"/>
    <property type="molecule type" value="Genomic_DNA"/>
</dbReference>
<dbReference type="PANTHER" id="PTHR23504">
    <property type="entry name" value="MAJOR FACILITATOR SUPERFAMILY DOMAIN-CONTAINING PROTEIN 10"/>
    <property type="match status" value="1"/>
</dbReference>
<organism evidence="8 9">
    <name type="scientific">Malassezia globosa (strain ATCC MYA-4612 / CBS 7966)</name>
    <name type="common">Dandruff-associated fungus</name>
    <dbReference type="NCBI Taxonomy" id="425265"/>
    <lineage>
        <taxon>Eukaryota</taxon>
        <taxon>Fungi</taxon>
        <taxon>Dikarya</taxon>
        <taxon>Basidiomycota</taxon>
        <taxon>Ustilaginomycotina</taxon>
        <taxon>Malasseziomycetes</taxon>
        <taxon>Malasseziales</taxon>
        <taxon>Malasseziaceae</taxon>
        <taxon>Malassezia</taxon>
    </lineage>
</organism>
<feature type="compositionally biased region" description="Low complexity" evidence="6">
    <location>
        <begin position="524"/>
        <end position="539"/>
    </location>
</feature>
<dbReference type="SUPFAM" id="SSF103473">
    <property type="entry name" value="MFS general substrate transporter"/>
    <property type="match status" value="2"/>
</dbReference>
<feature type="region of interest" description="Disordered" evidence="6">
    <location>
        <begin position="30"/>
        <end position="70"/>
    </location>
</feature>
<dbReference type="VEuPathDB" id="FungiDB:MGL_2624"/>
<dbReference type="PRINTS" id="PR01035">
    <property type="entry name" value="TCRTETA"/>
</dbReference>
<feature type="transmembrane region" description="Helical" evidence="7">
    <location>
        <begin position="209"/>
        <end position="228"/>
    </location>
</feature>
<reference evidence="8 9" key="1">
    <citation type="journal article" date="2007" name="Proc. Natl. Acad. Sci. U.S.A.">
        <title>Dandruff-associated Malassezia genomes reveal convergent and divergent virulence traits shared with plant and human fungal pathogens.</title>
        <authorList>
            <person name="Xu J."/>
            <person name="Saunders C.W."/>
            <person name="Hu P."/>
            <person name="Grant R.A."/>
            <person name="Boekhout T."/>
            <person name="Kuramae E.E."/>
            <person name="Kronstad J.W."/>
            <person name="Deangelis Y.M."/>
            <person name="Reeder N.L."/>
            <person name="Johnstone K.R."/>
            <person name="Leland M."/>
            <person name="Fieno A.M."/>
            <person name="Begley W.M."/>
            <person name="Sun Y."/>
            <person name="Lacey M.P."/>
            <person name="Chaudhary T."/>
            <person name="Keough T."/>
            <person name="Chu L."/>
            <person name="Sears R."/>
            <person name="Yuan B."/>
            <person name="Dawson T.L.Jr."/>
        </authorList>
    </citation>
    <scope>NUCLEOTIDE SEQUENCE [LARGE SCALE GENOMIC DNA]</scope>
    <source>
        <strain evidence="9">ATCC MYA-4612 / CBS 7966</strain>
    </source>
</reference>
<feature type="transmembrane region" description="Helical" evidence="7">
    <location>
        <begin position="310"/>
        <end position="332"/>
    </location>
</feature>
<proteinExistence type="predicted"/>
<dbReference type="Pfam" id="PF07690">
    <property type="entry name" value="MFS_1"/>
    <property type="match status" value="1"/>
</dbReference>
<dbReference type="GO" id="GO:0016020">
    <property type="term" value="C:membrane"/>
    <property type="evidence" value="ECO:0007669"/>
    <property type="project" value="UniProtKB-SubCell"/>
</dbReference>
<feature type="transmembrane region" description="Helical" evidence="7">
    <location>
        <begin position="688"/>
        <end position="706"/>
    </location>
</feature>
<dbReference type="InterPro" id="IPR036259">
    <property type="entry name" value="MFS_trans_sf"/>
</dbReference>
<evidence type="ECO:0000256" key="7">
    <source>
        <dbReference type="SAM" id="Phobius"/>
    </source>
</evidence>
<dbReference type="Proteomes" id="UP000008837">
    <property type="component" value="Unassembled WGS sequence"/>
</dbReference>
<keyword evidence="3 7" id="KW-0812">Transmembrane</keyword>
<evidence type="ECO:0000256" key="2">
    <source>
        <dbReference type="ARBA" id="ARBA00022448"/>
    </source>
</evidence>
<dbReference type="RefSeq" id="XP_001730242.1">
    <property type="nucleotide sequence ID" value="XM_001730190.1"/>
</dbReference>
<dbReference type="PANTHER" id="PTHR23504:SF17">
    <property type="entry name" value="MAJOR FACILITATOR SUPERFAMILY (MFS) PROFILE DOMAIN-CONTAINING PROTEIN"/>
    <property type="match status" value="1"/>
</dbReference>
<evidence type="ECO:0000313" key="9">
    <source>
        <dbReference type="Proteomes" id="UP000008837"/>
    </source>
</evidence>
<dbReference type="GeneID" id="5854547"/>
<sequence>MHGALNNEHGEHGVNGSFDAALARQVPSRLTTGESSRNDELHLPSTGSAAADTAGSRMGSFSFKQRPRDVSTGLSSMRRWLGRESYRNSSTFSARYRGSGMPEGWEHPARYLNVSQITVPSILPAVQPVPQSTPIPMLPYTVLCLLIFGEFSSSGVAGPFLFFMLNDFQLGDESRVGFWAGILSSIFFFAQFLTSLMWSSVADKHGRKYVLQMSLIGNSLSLIAFGLAPNLQLAILFRLAQGFFNGAVGVARGAVRSLTDETNEGRAYAQMGFWWGMGGIVGPILGGVLEHPAIKFPWLFGRSAFLHAHPYALPCMFAASSTILGAILSFFLESDAPTATGRIRLMSDHEVGHEHEHETDPNRSAWSLASSTWSRSRRSHHWPQAFGPRTRPISSGSAYGYQGEPARAHRESMLRRMSVVSSAAHPSSYFAVPHDAGHHDVPHAELDHENANPRASLVERFVLANDDTVLSITDLWVAAAANTEDVPEDDDRNTIAEADEAEEEDDEGQHHSDAEHSAPADLPTTSSSETRPTSTLSSTYVPPMHFTRSNKLHRMNGHDTSAAYRRPSSAVNAAEADEDVNSHAQSGALDSVDSTTADVSAPNVSPSPIWLLPLVVIGHYGVLSFHSSMFDQVFMAFLVTPEPSGGLGLTASHYAGLIAAMTFCQLLFQFQVYPNFGPPNGSLSHLAVLQWGVLLYLPCYVLFPFLRTFLLPNTDVAVMLGMILFAAIRWLANILSFTAVMVLLNAWTPAHLVPLANGLAQTMSSFARCVGPIIGGIIWAKSIEGGPNAHAWPFNFHFGFWVVGLVALAGAIHTRWMRDVIMIS</sequence>
<feature type="compositionally biased region" description="Basic and acidic residues" evidence="6">
    <location>
        <begin position="508"/>
        <end position="518"/>
    </location>
</feature>
<evidence type="ECO:0000256" key="4">
    <source>
        <dbReference type="ARBA" id="ARBA00022989"/>
    </source>
</evidence>
<evidence type="ECO:0000256" key="3">
    <source>
        <dbReference type="ARBA" id="ARBA00022692"/>
    </source>
</evidence>
<protein>
    <recommendedName>
        <fullName evidence="10">Major facilitator superfamily (MFS) profile domain-containing protein</fullName>
    </recommendedName>
</protein>
<feature type="region of interest" description="Disordered" evidence="6">
    <location>
        <begin position="379"/>
        <end position="402"/>
    </location>
</feature>
<evidence type="ECO:0008006" key="10">
    <source>
        <dbReference type="Google" id="ProtNLM"/>
    </source>
</evidence>
<evidence type="ECO:0000256" key="6">
    <source>
        <dbReference type="SAM" id="MobiDB-lite"/>
    </source>
</evidence>
<feature type="transmembrane region" description="Helical" evidence="7">
    <location>
        <begin position="137"/>
        <end position="164"/>
    </location>
</feature>
<dbReference type="AlphaFoldDB" id="A8Q4S4"/>